<evidence type="ECO:0000313" key="6">
    <source>
        <dbReference type="EMBL" id="GHB46150.1"/>
    </source>
</evidence>
<comment type="subcellular location">
    <subcellularLocation>
        <location evidence="1">Endomembrane system</location>
        <topology evidence="1">Multi-pass membrane protein</topology>
    </subcellularLocation>
</comment>
<keyword evidence="3 5" id="KW-1133">Transmembrane helix</keyword>
<sequence length="200" mass="22746">MDSSYVYLIIFWAVFYLHHSLFASLNIKRKIKALVKKAYLWNRLLYTGIASILFFGIFIYSGTIEPNLLLHPTDVLTYLGYMLAAFGTIILVKSFKNFSGKRFSGLTPHDDLEIKEELIQTGIHGYIRHPIYAGLILIFTGYFLFSPTLASLIHVGMLLLYLPIGIYLEEKKLLAIFGEAYKKYQSNVPALIPRGIKKAG</sequence>
<reference evidence="6" key="1">
    <citation type="journal article" date="2014" name="Int. J. Syst. Evol. Microbiol.">
        <title>Complete genome sequence of Corynebacterium casei LMG S-19264T (=DSM 44701T), isolated from a smear-ripened cheese.</title>
        <authorList>
            <consortium name="US DOE Joint Genome Institute (JGI-PGF)"/>
            <person name="Walter F."/>
            <person name="Albersmeier A."/>
            <person name="Kalinowski J."/>
            <person name="Ruckert C."/>
        </authorList>
    </citation>
    <scope>NUCLEOTIDE SEQUENCE</scope>
    <source>
        <strain evidence="6">KCTC 23224</strain>
    </source>
</reference>
<evidence type="ECO:0000256" key="4">
    <source>
        <dbReference type="ARBA" id="ARBA00023136"/>
    </source>
</evidence>
<dbReference type="InterPro" id="IPR007318">
    <property type="entry name" value="Phopholipid_MeTrfase"/>
</dbReference>
<dbReference type="GO" id="GO:0016740">
    <property type="term" value="F:transferase activity"/>
    <property type="evidence" value="ECO:0007669"/>
    <property type="project" value="UniProtKB-ARBA"/>
</dbReference>
<keyword evidence="7" id="KW-1185">Reference proteome</keyword>
<keyword evidence="2 5" id="KW-0812">Transmembrane</keyword>
<feature type="transmembrane region" description="Helical" evidence="5">
    <location>
        <begin position="6"/>
        <end position="23"/>
    </location>
</feature>
<protein>
    <recommendedName>
        <fullName evidence="8">Protein-S-isoprenylcysteine O-methyltransferase Ste14</fullName>
    </recommendedName>
</protein>
<evidence type="ECO:0000256" key="1">
    <source>
        <dbReference type="ARBA" id="ARBA00004127"/>
    </source>
</evidence>
<evidence type="ECO:0008006" key="8">
    <source>
        <dbReference type="Google" id="ProtNLM"/>
    </source>
</evidence>
<dbReference type="AlphaFoldDB" id="A0A8J3D188"/>
<dbReference type="RefSeq" id="WP_189584115.1">
    <property type="nucleotide sequence ID" value="NZ_BMYF01000019.1"/>
</dbReference>
<evidence type="ECO:0000256" key="2">
    <source>
        <dbReference type="ARBA" id="ARBA00022692"/>
    </source>
</evidence>
<name>A0A8J3D188_9BACT</name>
<organism evidence="6 7">
    <name type="scientific">Mongoliitalea lutea</name>
    <dbReference type="NCBI Taxonomy" id="849756"/>
    <lineage>
        <taxon>Bacteria</taxon>
        <taxon>Pseudomonadati</taxon>
        <taxon>Bacteroidota</taxon>
        <taxon>Cytophagia</taxon>
        <taxon>Cytophagales</taxon>
        <taxon>Cyclobacteriaceae</taxon>
        <taxon>Mongoliitalea</taxon>
    </lineage>
</organism>
<dbReference type="PANTHER" id="PTHR12714:SF11">
    <property type="entry name" value="PROTEIN C-TERMINAL S-ISOPRENYLCYSTEINE CARBOXYL O-METHYLTRANSFERASE"/>
    <property type="match status" value="1"/>
</dbReference>
<evidence type="ECO:0000313" key="7">
    <source>
        <dbReference type="Proteomes" id="UP000642809"/>
    </source>
</evidence>
<dbReference type="Pfam" id="PF04191">
    <property type="entry name" value="PEMT"/>
    <property type="match status" value="1"/>
</dbReference>
<evidence type="ECO:0000256" key="5">
    <source>
        <dbReference type="SAM" id="Phobius"/>
    </source>
</evidence>
<gene>
    <name evidence="6" type="ORF">GCM10008106_28870</name>
</gene>
<feature type="transmembrane region" description="Helical" evidence="5">
    <location>
        <begin position="125"/>
        <end position="145"/>
    </location>
</feature>
<dbReference type="EMBL" id="BMYF01000019">
    <property type="protein sequence ID" value="GHB46150.1"/>
    <property type="molecule type" value="Genomic_DNA"/>
</dbReference>
<feature type="transmembrane region" description="Helical" evidence="5">
    <location>
        <begin position="44"/>
        <end position="63"/>
    </location>
</feature>
<accession>A0A8J3D188</accession>
<proteinExistence type="predicted"/>
<reference evidence="6" key="2">
    <citation type="submission" date="2020-09" db="EMBL/GenBank/DDBJ databases">
        <authorList>
            <person name="Sun Q."/>
            <person name="Kim S."/>
        </authorList>
    </citation>
    <scope>NUCLEOTIDE SEQUENCE</scope>
    <source>
        <strain evidence="6">KCTC 23224</strain>
    </source>
</reference>
<keyword evidence="4 5" id="KW-0472">Membrane</keyword>
<dbReference type="GO" id="GO:0012505">
    <property type="term" value="C:endomembrane system"/>
    <property type="evidence" value="ECO:0007669"/>
    <property type="project" value="UniProtKB-SubCell"/>
</dbReference>
<comment type="caution">
    <text evidence="6">The sequence shown here is derived from an EMBL/GenBank/DDBJ whole genome shotgun (WGS) entry which is preliminary data.</text>
</comment>
<dbReference type="Proteomes" id="UP000642809">
    <property type="component" value="Unassembled WGS sequence"/>
</dbReference>
<dbReference type="Gene3D" id="1.20.120.1630">
    <property type="match status" value="1"/>
</dbReference>
<feature type="transmembrane region" description="Helical" evidence="5">
    <location>
        <begin position="75"/>
        <end position="92"/>
    </location>
</feature>
<dbReference type="PANTHER" id="PTHR12714">
    <property type="entry name" value="PROTEIN-S ISOPRENYLCYSTEINE O-METHYLTRANSFERASE"/>
    <property type="match status" value="1"/>
</dbReference>
<evidence type="ECO:0000256" key="3">
    <source>
        <dbReference type="ARBA" id="ARBA00022989"/>
    </source>
</evidence>